<evidence type="ECO:0000313" key="8">
    <source>
        <dbReference type="EMBL" id="AMK78292.1"/>
    </source>
</evidence>
<dbReference type="Pfam" id="PF01739">
    <property type="entry name" value="CheR"/>
    <property type="match status" value="1"/>
</dbReference>
<keyword evidence="9" id="KW-1185">Reference proteome</keyword>
<evidence type="ECO:0000256" key="1">
    <source>
        <dbReference type="ARBA" id="ARBA00001541"/>
    </source>
</evidence>
<feature type="binding site" evidence="6">
    <location>
        <position position="83"/>
    </location>
    <ligand>
        <name>S-adenosyl-L-methionine</name>
        <dbReference type="ChEBI" id="CHEBI:59789"/>
    </ligand>
</feature>
<dbReference type="Pfam" id="PF03705">
    <property type="entry name" value="CheR_N"/>
    <property type="match status" value="1"/>
</dbReference>
<keyword evidence="2 5" id="KW-0489">Methyltransferase</keyword>
<comment type="function">
    <text evidence="5">Methylation of the membrane-bound methyl-accepting chemotaxis proteins (MCP) to form gamma-glutamyl methyl ester residues in MCP.</text>
</comment>
<dbReference type="SMART" id="SM00138">
    <property type="entry name" value="MeTrc"/>
    <property type="match status" value="1"/>
</dbReference>
<organism evidence="8 9">
    <name type="scientific">Methylomonas denitrificans</name>
    <dbReference type="NCBI Taxonomy" id="1538553"/>
    <lineage>
        <taxon>Bacteria</taxon>
        <taxon>Pseudomonadati</taxon>
        <taxon>Pseudomonadota</taxon>
        <taxon>Gammaproteobacteria</taxon>
        <taxon>Methylococcales</taxon>
        <taxon>Methylococcaceae</taxon>
        <taxon>Methylomonas</taxon>
    </lineage>
</organism>
<evidence type="ECO:0000259" key="7">
    <source>
        <dbReference type="PROSITE" id="PS50123"/>
    </source>
</evidence>
<dbReference type="OrthoDB" id="9816309at2"/>
<dbReference type="AlphaFoldDB" id="A0A126T8A2"/>
<dbReference type="GO" id="GO:0032259">
    <property type="term" value="P:methylation"/>
    <property type="evidence" value="ECO:0007669"/>
    <property type="project" value="UniProtKB-KW"/>
</dbReference>
<dbReference type="PANTHER" id="PTHR24422">
    <property type="entry name" value="CHEMOTAXIS PROTEIN METHYLTRANSFERASE"/>
    <property type="match status" value="1"/>
</dbReference>
<dbReference type="KEGG" id="mdn:JT25_017670"/>
<feature type="binding site" evidence="6">
    <location>
        <begin position="207"/>
        <end position="208"/>
    </location>
    <ligand>
        <name>S-adenosyl-L-methionine</name>
        <dbReference type="ChEBI" id="CHEBI:59789"/>
    </ligand>
</feature>
<feature type="binding site" evidence="6">
    <location>
        <position position="81"/>
    </location>
    <ligand>
        <name>S-adenosyl-L-methionine</name>
        <dbReference type="ChEBI" id="CHEBI:59789"/>
    </ligand>
</feature>
<feature type="binding site" evidence="6">
    <location>
        <begin position="224"/>
        <end position="225"/>
    </location>
    <ligand>
        <name>S-adenosyl-L-methionine</name>
        <dbReference type="ChEBI" id="CHEBI:59789"/>
    </ligand>
</feature>
<accession>A0A126T8A2</accession>
<dbReference type="InterPro" id="IPR050903">
    <property type="entry name" value="Bact_Chemotaxis_MeTrfase"/>
</dbReference>
<dbReference type="SUPFAM" id="SSF53335">
    <property type="entry name" value="S-adenosyl-L-methionine-dependent methyltransferases"/>
    <property type="match status" value="1"/>
</dbReference>
<evidence type="ECO:0000256" key="2">
    <source>
        <dbReference type="ARBA" id="ARBA00022603"/>
    </source>
</evidence>
<dbReference type="PRINTS" id="PR00996">
    <property type="entry name" value="CHERMTFRASE"/>
</dbReference>
<evidence type="ECO:0000313" key="9">
    <source>
        <dbReference type="Proteomes" id="UP000030512"/>
    </source>
</evidence>
<dbReference type="Proteomes" id="UP000030512">
    <property type="component" value="Chromosome"/>
</dbReference>
<feature type="binding site" evidence="6">
    <location>
        <position position="149"/>
    </location>
    <ligand>
        <name>S-adenosyl-L-methionine</name>
        <dbReference type="ChEBI" id="CHEBI:59789"/>
    </ligand>
</feature>
<dbReference type="InterPro" id="IPR000780">
    <property type="entry name" value="CheR_MeTrfase"/>
</dbReference>
<dbReference type="PANTHER" id="PTHR24422:SF19">
    <property type="entry name" value="CHEMOTAXIS PROTEIN METHYLTRANSFERASE"/>
    <property type="match status" value="1"/>
</dbReference>
<keyword evidence="3 5" id="KW-0808">Transferase</keyword>
<dbReference type="Gene3D" id="3.40.50.150">
    <property type="entry name" value="Vaccinia Virus protein VP39"/>
    <property type="match status" value="1"/>
</dbReference>
<dbReference type="EMBL" id="CP014476">
    <property type="protein sequence ID" value="AMK78292.1"/>
    <property type="molecule type" value="Genomic_DNA"/>
</dbReference>
<dbReference type="InterPro" id="IPR036804">
    <property type="entry name" value="CheR_N_sf"/>
</dbReference>
<dbReference type="InterPro" id="IPR029063">
    <property type="entry name" value="SAM-dependent_MTases_sf"/>
</dbReference>
<feature type="binding site" evidence="6">
    <location>
        <position position="87"/>
    </location>
    <ligand>
        <name>S-adenosyl-L-methionine</name>
        <dbReference type="ChEBI" id="CHEBI:59789"/>
    </ligand>
</feature>
<sequence>MIMKEKAREFEYTQADFDVLRKISNQYSGILVPDDKFDMFYSRLSKRVRMLGFTSFKQYCHYLKNNPDSEFTEFINAVTTNLTSFFRENHHFEYLSKTVVPGLLKKNAAHKKIKVWSAGCSTGEEPYSLAMTLKESVPADWSINILATDLDTNVLATAAAGVYPADRVTGIAEQRLKRWFQKGMGAQANKVRVKPELKELIEFKQLNLMQEWPLKGYFDFIFCRNVLIYFDRETKAMLANRYCSLLEEGSHLFIGHSESLHQLNTGFSLIGNTIYRKSTK</sequence>
<keyword evidence="4 5" id="KW-0949">S-adenosyl-L-methionine</keyword>
<name>A0A126T8A2_9GAMM</name>
<proteinExistence type="predicted"/>
<dbReference type="STRING" id="1538553.JT25_017670"/>
<evidence type="ECO:0000256" key="3">
    <source>
        <dbReference type="ARBA" id="ARBA00022679"/>
    </source>
</evidence>
<gene>
    <name evidence="8" type="ORF">JT25_017670</name>
</gene>
<protein>
    <recommendedName>
        <fullName evidence="5">Chemotaxis protein methyltransferase</fullName>
        <ecNumber evidence="5">2.1.1.80</ecNumber>
    </recommendedName>
</protein>
<dbReference type="PROSITE" id="PS50123">
    <property type="entry name" value="CHER"/>
    <property type="match status" value="1"/>
</dbReference>
<dbReference type="PIRSF" id="PIRSF000410">
    <property type="entry name" value="CheR"/>
    <property type="match status" value="1"/>
</dbReference>
<evidence type="ECO:0000256" key="4">
    <source>
        <dbReference type="ARBA" id="ARBA00022691"/>
    </source>
</evidence>
<reference evidence="8 9" key="1">
    <citation type="journal article" date="2015" name="Environ. Microbiol.">
        <title>Methane oxidation coupled to nitrate reduction under hypoxia by the Gammaproteobacterium Methylomonas denitrificans, sp. nov. type strain FJG1.</title>
        <authorList>
            <person name="Kits K.D."/>
            <person name="Klotz M.G."/>
            <person name="Stein L.Y."/>
        </authorList>
    </citation>
    <scope>NUCLEOTIDE SEQUENCE [LARGE SCALE GENOMIC DNA]</scope>
    <source>
        <strain evidence="8 9">FJG1</strain>
    </source>
</reference>
<dbReference type="Gene3D" id="1.10.155.10">
    <property type="entry name" value="Chemotaxis receptor methyltransferase CheR, N-terminal domain"/>
    <property type="match status" value="1"/>
</dbReference>
<evidence type="ECO:0000256" key="6">
    <source>
        <dbReference type="PIRSR" id="PIRSR000410-1"/>
    </source>
</evidence>
<dbReference type="InterPro" id="IPR026024">
    <property type="entry name" value="Chemotaxis_MeTrfase_CheR"/>
</dbReference>
<feature type="binding site" evidence="6">
    <location>
        <position position="125"/>
    </location>
    <ligand>
        <name>S-adenosyl-L-methionine</name>
        <dbReference type="ChEBI" id="CHEBI:59789"/>
    </ligand>
</feature>
<dbReference type="SUPFAM" id="SSF47757">
    <property type="entry name" value="Chemotaxis receptor methyltransferase CheR, N-terminal domain"/>
    <property type="match status" value="1"/>
</dbReference>
<feature type="domain" description="CheR-type methyltransferase" evidence="7">
    <location>
        <begin position="5"/>
        <end position="280"/>
    </location>
</feature>
<evidence type="ECO:0000256" key="5">
    <source>
        <dbReference type="PIRNR" id="PIRNR000410"/>
    </source>
</evidence>
<dbReference type="GO" id="GO:0008983">
    <property type="term" value="F:protein-glutamate O-methyltransferase activity"/>
    <property type="evidence" value="ECO:0007669"/>
    <property type="project" value="UniProtKB-EC"/>
</dbReference>
<dbReference type="InterPro" id="IPR022641">
    <property type="entry name" value="CheR_N"/>
</dbReference>
<dbReference type="InterPro" id="IPR022642">
    <property type="entry name" value="CheR_C"/>
</dbReference>
<comment type="catalytic activity">
    <reaction evidence="1 5">
        <text>L-glutamyl-[protein] + S-adenosyl-L-methionine = [protein]-L-glutamate 5-O-methyl ester + S-adenosyl-L-homocysteine</text>
        <dbReference type="Rhea" id="RHEA:24452"/>
        <dbReference type="Rhea" id="RHEA-COMP:10208"/>
        <dbReference type="Rhea" id="RHEA-COMP:10311"/>
        <dbReference type="ChEBI" id="CHEBI:29973"/>
        <dbReference type="ChEBI" id="CHEBI:57856"/>
        <dbReference type="ChEBI" id="CHEBI:59789"/>
        <dbReference type="ChEBI" id="CHEBI:82795"/>
        <dbReference type="EC" id="2.1.1.80"/>
    </reaction>
</comment>
<dbReference type="EC" id="2.1.1.80" evidence="5"/>